<accession>A0A0M4E7V7</accession>
<evidence type="ECO:0000313" key="4">
    <source>
        <dbReference type="EMBL" id="ALC40684.1"/>
    </source>
</evidence>
<proteinExistence type="predicted"/>
<evidence type="ECO:0000256" key="2">
    <source>
        <dbReference type="ARBA" id="ARBA00023054"/>
    </source>
</evidence>
<dbReference type="EMBL" id="CP012524">
    <property type="protein sequence ID" value="ALC40684.1"/>
    <property type="molecule type" value="Genomic_DNA"/>
</dbReference>
<dbReference type="InterPro" id="IPR028172">
    <property type="entry name" value="FT20"/>
</dbReference>
<dbReference type="GO" id="GO:0061512">
    <property type="term" value="P:protein localization to cilium"/>
    <property type="evidence" value="ECO:0007669"/>
    <property type="project" value="TreeGrafter"/>
</dbReference>
<keyword evidence="3" id="KW-0966">Cell projection</keyword>
<name>A0A0M4E7V7_DROBS</name>
<sequence>MEELKRSGLYIDEIYRLRVQDPTVVNQTVKLRQECLEYSRNLHDFKKLGEDFFKLSSSYAKEVEKDKLRSISTQNQLKTMAKQRQAEHQVYPSQVFEQTVNLERLKSQYQYLQRIESEQQETMSNFLMNQ</sequence>
<dbReference type="Proteomes" id="UP000494163">
    <property type="component" value="Chromosome 2R"/>
</dbReference>
<dbReference type="GO" id="GO:0030990">
    <property type="term" value="C:intraciliary transport particle"/>
    <property type="evidence" value="ECO:0007669"/>
    <property type="project" value="TreeGrafter"/>
</dbReference>
<dbReference type="GO" id="GO:0005737">
    <property type="term" value="C:cytoplasm"/>
    <property type="evidence" value="ECO:0007669"/>
    <property type="project" value="TreeGrafter"/>
</dbReference>
<dbReference type="GO" id="GO:0097546">
    <property type="term" value="C:ciliary base"/>
    <property type="evidence" value="ECO:0007669"/>
    <property type="project" value="TreeGrafter"/>
</dbReference>
<organism evidence="4 5">
    <name type="scientific">Drosophila busckii</name>
    <name type="common">Fruit fly</name>
    <dbReference type="NCBI Taxonomy" id="30019"/>
    <lineage>
        <taxon>Eukaryota</taxon>
        <taxon>Metazoa</taxon>
        <taxon>Ecdysozoa</taxon>
        <taxon>Arthropoda</taxon>
        <taxon>Hexapoda</taxon>
        <taxon>Insecta</taxon>
        <taxon>Pterygota</taxon>
        <taxon>Neoptera</taxon>
        <taxon>Endopterygota</taxon>
        <taxon>Diptera</taxon>
        <taxon>Brachycera</taxon>
        <taxon>Muscomorpha</taxon>
        <taxon>Ephydroidea</taxon>
        <taxon>Drosophilidae</taxon>
        <taxon>Drosophila</taxon>
    </lineage>
</organism>
<dbReference type="GO" id="GO:0036064">
    <property type="term" value="C:ciliary basal body"/>
    <property type="evidence" value="ECO:0007669"/>
    <property type="project" value="TreeGrafter"/>
</dbReference>
<evidence type="ECO:0000256" key="3">
    <source>
        <dbReference type="ARBA" id="ARBA00023273"/>
    </source>
</evidence>
<keyword evidence="2" id="KW-0175">Coiled coil</keyword>
<comment type="subcellular location">
    <subcellularLocation>
        <location evidence="1">Cell projection</location>
        <location evidence="1">Cilium</location>
    </subcellularLocation>
</comment>
<dbReference type="PANTHER" id="PTHR31978">
    <property type="entry name" value="INTRAFLAGELLAR TRANSPORT PROTEIN 20 HOMOLOG"/>
    <property type="match status" value="1"/>
</dbReference>
<dbReference type="PANTHER" id="PTHR31978:SF1">
    <property type="entry name" value="INTRAFLAGELLAR TRANSPORT PROTEIN 20 HOMOLOG"/>
    <property type="match status" value="1"/>
</dbReference>
<dbReference type="AlphaFoldDB" id="A0A0M4E7V7"/>
<keyword evidence="5" id="KW-1185">Reference proteome</keyword>
<dbReference type="OrthoDB" id="10254896at2759"/>
<dbReference type="STRING" id="30019.A0A0M4E7V7"/>
<protein>
    <submittedName>
        <fullName evidence="4">CG30441</fullName>
    </submittedName>
</protein>
<gene>
    <name evidence="4" type="ORF">Dbus_chr2Rg263</name>
</gene>
<dbReference type="GO" id="GO:0005813">
    <property type="term" value="C:centrosome"/>
    <property type="evidence" value="ECO:0007669"/>
    <property type="project" value="TreeGrafter"/>
</dbReference>
<reference evidence="4 5" key="1">
    <citation type="submission" date="2015-08" db="EMBL/GenBank/DDBJ databases">
        <title>Ancestral chromatin configuration constrains chromatin evolution on differentiating sex chromosomes in Drosophila.</title>
        <authorList>
            <person name="Zhou Q."/>
            <person name="Bachtrog D."/>
        </authorList>
    </citation>
    <scope>NUCLEOTIDE SEQUENCE [LARGE SCALE GENOMIC DNA]</scope>
    <source>
        <tissue evidence="4">Whole larvae</tissue>
    </source>
</reference>
<dbReference type="GO" id="GO:0060271">
    <property type="term" value="P:cilium assembly"/>
    <property type="evidence" value="ECO:0007669"/>
    <property type="project" value="TreeGrafter"/>
</dbReference>
<dbReference type="GO" id="GO:0097730">
    <property type="term" value="C:non-motile cilium"/>
    <property type="evidence" value="ECO:0007669"/>
    <property type="project" value="TreeGrafter"/>
</dbReference>
<evidence type="ECO:0000313" key="5">
    <source>
        <dbReference type="Proteomes" id="UP000494163"/>
    </source>
</evidence>
<evidence type="ECO:0000256" key="1">
    <source>
        <dbReference type="ARBA" id="ARBA00004138"/>
    </source>
</evidence>
<dbReference type="OMA" id="TMAKQRQ"/>
<dbReference type="Pfam" id="PF14931">
    <property type="entry name" value="IFT20"/>
    <property type="match status" value="1"/>
</dbReference>